<name>A0A8H7ZSI2_9FUNG</name>
<evidence type="ECO:0000313" key="5">
    <source>
        <dbReference type="EMBL" id="KAG5458449.1"/>
    </source>
</evidence>
<dbReference type="Pfam" id="PF19272">
    <property type="entry name" value="ASMase_C"/>
    <property type="match status" value="1"/>
</dbReference>
<feature type="non-terminal residue" evidence="5">
    <location>
        <position position="1"/>
    </location>
</feature>
<dbReference type="AlphaFoldDB" id="A0A8H7ZSI2"/>
<dbReference type="EMBL" id="JAEFCI010008468">
    <property type="protein sequence ID" value="KAG5458449.1"/>
    <property type="molecule type" value="Genomic_DNA"/>
</dbReference>
<keyword evidence="2" id="KW-0325">Glycoprotein</keyword>
<dbReference type="OrthoDB" id="282973at2759"/>
<keyword evidence="6" id="KW-1185">Reference proteome</keyword>
<proteinExistence type="predicted"/>
<dbReference type="GO" id="GO:0008081">
    <property type="term" value="F:phosphoric diester hydrolase activity"/>
    <property type="evidence" value="ECO:0007669"/>
    <property type="project" value="TreeGrafter"/>
</dbReference>
<sequence length="264" mass="28570">DEFQVFYSSVPSVAVQTSERDYGSPIGVAYIGPSLTPYKGVNPSFRVYEIDEETGVVLDHKTYYLELPKANEPGGSPHWKELYTAKAGYGLESVTAKDWAALANRFRTDEDALTQYLYLRTRMAASASFVPFLTNKAVPCHESAKCRKAIICKTLGGRIFPQRGCPGPEDLRGKVPWVVGGARVQSEGEDAARRGGGEECGARSGRLSIKIAGDDGDEVSVTGLAAEVLKMVGQLFGWMDDDNAGVSSTVDVDTDDGEEEPVCR</sequence>
<evidence type="ECO:0000313" key="6">
    <source>
        <dbReference type="Proteomes" id="UP000673691"/>
    </source>
</evidence>
<dbReference type="PANTHER" id="PTHR10340">
    <property type="entry name" value="SPHINGOMYELIN PHOSPHODIESTERASE"/>
    <property type="match status" value="1"/>
</dbReference>
<gene>
    <name evidence="5" type="ORF">BJ554DRAFT_1319</name>
</gene>
<comment type="caution">
    <text evidence="5">The sequence shown here is derived from an EMBL/GenBank/DDBJ whole genome shotgun (WGS) entry which is preliminary data.</text>
</comment>
<feature type="domain" description="Sphingomyelin phosphodiesterase C-terminal" evidence="4">
    <location>
        <begin position="25"/>
        <end position="118"/>
    </location>
</feature>
<dbReference type="PANTHER" id="PTHR10340:SF34">
    <property type="entry name" value="SPHINGOMYELIN PHOSPHODIESTERASE"/>
    <property type="match status" value="1"/>
</dbReference>
<dbReference type="Proteomes" id="UP000673691">
    <property type="component" value="Unassembled WGS sequence"/>
</dbReference>
<feature type="region of interest" description="Disordered" evidence="3">
    <location>
        <begin position="243"/>
        <end position="264"/>
    </location>
</feature>
<evidence type="ECO:0000256" key="2">
    <source>
        <dbReference type="ARBA" id="ARBA00023180"/>
    </source>
</evidence>
<feature type="compositionally biased region" description="Acidic residues" evidence="3">
    <location>
        <begin position="252"/>
        <end position="264"/>
    </location>
</feature>
<protein>
    <recommendedName>
        <fullName evidence="4">Sphingomyelin phosphodiesterase C-terminal domain-containing protein</fullName>
    </recommendedName>
</protein>
<evidence type="ECO:0000259" key="4">
    <source>
        <dbReference type="Pfam" id="PF19272"/>
    </source>
</evidence>
<dbReference type="InterPro" id="IPR045473">
    <property type="entry name" value="ASM_C"/>
</dbReference>
<dbReference type="GO" id="GO:0005615">
    <property type="term" value="C:extracellular space"/>
    <property type="evidence" value="ECO:0007669"/>
    <property type="project" value="TreeGrafter"/>
</dbReference>
<keyword evidence="1" id="KW-0378">Hydrolase</keyword>
<organism evidence="5 6">
    <name type="scientific">Olpidium bornovanus</name>
    <dbReference type="NCBI Taxonomy" id="278681"/>
    <lineage>
        <taxon>Eukaryota</taxon>
        <taxon>Fungi</taxon>
        <taxon>Fungi incertae sedis</taxon>
        <taxon>Olpidiomycota</taxon>
        <taxon>Olpidiomycotina</taxon>
        <taxon>Olpidiomycetes</taxon>
        <taxon>Olpidiales</taxon>
        <taxon>Olpidiaceae</taxon>
        <taxon>Olpidium</taxon>
    </lineage>
</organism>
<evidence type="ECO:0000256" key="1">
    <source>
        <dbReference type="ARBA" id="ARBA00022801"/>
    </source>
</evidence>
<evidence type="ECO:0000256" key="3">
    <source>
        <dbReference type="SAM" id="MobiDB-lite"/>
    </source>
</evidence>
<reference evidence="5 6" key="1">
    <citation type="journal article" name="Sci. Rep.">
        <title>Genome-scale phylogenetic analyses confirm Olpidium as the closest living zoosporic fungus to the non-flagellated, terrestrial fungi.</title>
        <authorList>
            <person name="Chang Y."/>
            <person name="Rochon D."/>
            <person name="Sekimoto S."/>
            <person name="Wang Y."/>
            <person name="Chovatia M."/>
            <person name="Sandor L."/>
            <person name="Salamov A."/>
            <person name="Grigoriev I.V."/>
            <person name="Stajich J.E."/>
            <person name="Spatafora J.W."/>
        </authorList>
    </citation>
    <scope>NUCLEOTIDE SEQUENCE [LARGE SCALE GENOMIC DNA]</scope>
    <source>
        <strain evidence="5">S191</strain>
    </source>
</reference>
<accession>A0A8H7ZSI2</accession>